<evidence type="ECO:0000313" key="1">
    <source>
        <dbReference type="EMBL" id="MBX56642.1"/>
    </source>
</evidence>
<accession>A0A2P2PPG4</accession>
<dbReference type="EMBL" id="GGEC01076158">
    <property type="protein sequence ID" value="MBX56642.1"/>
    <property type="molecule type" value="Transcribed_RNA"/>
</dbReference>
<dbReference type="AlphaFoldDB" id="A0A2P2PPG4"/>
<name>A0A2P2PPG4_RHIMU</name>
<reference evidence="1" key="1">
    <citation type="submission" date="2018-02" db="EMBL/GenBank/DDBJ databases">
        <title>Rhizophora mucronata_Transcriptome.</title>
        <authorList>
            <person name="Meera S.P."/>
            <person name="Sreeshan A."/>
            <person name="Augustine A."/>
        </authorList>
    </citation>
    <scope>NUCLEOTIDE SEQUENCE</scope>
    <source>
        <tissue evidence="1">Leaf</tissue>
    </source>
</reference>
<organism evidence="1">
    <name type="scientific">Rhizophora mucronata</name>
    <name type="common">Asiatic mangrove</name>
    <dbReference type="NCBI Taxonomy" id="61149"/>
    <lineage>
        <taxon>Eukaryota</taxon>
        <taxon>Viridiplantae</taxon>
        <taxon>Streptophyta</taxon>
        <taxon>Embryophyta</taxon>
        <taxon>Tracheophyta</taxon>
        <taxon>Spermatophyta</taxon>
        <taxon>Magnoliopsida</taxon>
        <taxon>eudicotyledons</taxon>
        <taxon>Gunneridae</taxon>
        <taxon>Pentapetalae</taxon>
        <taxon>rosids</taxon>
        <taxon>fabids</taxon>
        <taxon>Malpighiales</taxon>
        <taxon>Rhizophoraceae</taxon>
        <taxon>Rhizophora</taxon>
    </lineage>
</organism>
<protein>
    <submittedName>
        <fullName evidence="1">Uncharacterized protein</fullName>
    </submittedName>
</protein>
<sequence length="42" mass="4795">MSRLHKNLPLTWNQLSIINRSNLPLYFHNSTSLLTAILSSQA</sequence>
<proteinExistence type="predicted"/>